<keyword evidence="1" id="KW-0472">Membrane</keyword>
<evidence type="ECO:0000313" key="3">
    <source>
        <dbReference type="Proteomes" id="UP000310249"/>
    </source>
</evidence>
<evidence type="ECO:0000313" key="2">
    <source>
        <dbReference type="EMBL" id="TMP24464.1"/>
    </source>
</evidence>
<accession>A0A5S3WGB5</accession>
<proteinExistence type="predicted"/>
<feature type="transmembrane region" description="Helical" evidence="1">
    <location>
        <begin position="7"/>
        <end position="26"/>
    </location>
</feature>
<keyword evidence="1" id="KW-1133">Transmembrane helix</keyword>
<sequence>MLALVRVMGWTNFAVLVFSLMTAKGAGFFPVAFVYLSFTVCCLGMVIYHCFFDSLFNTSNKKEAIIYFVPYRLGIIIFVIVYVIMGTVMLYDQLF</sequence>
<protein>
    <submittedName>
        <fullName evidence="2">Uncharacterized protein</fullName>
    </submittedName>
</protein>
<reference evidence="2 3" key="1">
    <citation type="submission" date="2018-01" db="EMBL/GenBank/DDBJ databases">
        <authorList>
            <person name="Paulsen S."/>
            <person name="Gram L.K."/>
        </authorList>
    </citation>
    <scope>NUCLEOTIDE SEQUENCE [LARGE SCALE GENOMIC DNA]</scope>
    <source>
        <strain evidence="2 3">S2676</strain>
    </source>
</reference>
<name>A0A5S3WGB5_9GAMM</name>
<comment type="caution">
    <text evidence="2">The sequence shown here is derived from an EMBL/GenBank/DDBJ whole genome shotgun (WGS) entry which is preliminary data.</text>
</comment>
<reference evidence="3" key="2">
    <citation type="submission" date="2019-06" db="EMBL/GenBank/DDBJ databases">
        <title>Co-occurence of chitin degradation, pigmentation and bioactivity in marine Pseudoalteromonas.</title>
        <authorList>
            <person name="Sonnenschein E.C."/>
            <person name="Bech P.K."/>
        </authorList>
    </citation>
    <scope>NUCLEOTIDE SEQUENCE [LARGE SCALE GENOMIC DNA]</scope>
    <source>
        <strain evidence="3">S2676</strain>
    </source>
</reference>
<dbReference type="RefSeq" id="WP_138551425.1">
    <property type="nucleotide sequence ID" value="NZ_PNCH01000023.1"/>
</dbReference>
<organism evidence="2 3">
    <name type="scientific">Pseudoalteromonas rubra</name>
    <dbReference type="NCBI Taxonomy" id="43658"/>
    <lineage>
        <taxon>Bacteria</taxon>
        <taxon>Pseudomonadati</taxon>
        <taxon>Pseudomonadota</taxon>
        <taxon>Gammaproteobacteria</taxon>
        <taxon>Alteromonadales</taxon>
        <taxon>Pseudoalteromonadaceae</taxon>
        <taxon>Pseudoalteromonas</taxon>
    </lineage>
</organism>
<evidence type="ECO:0000256" key="1">
    <source>
        <dbReference type="SAM" id="Phobius"/>
    </source>
</evidence>
<gene>
    <name evidence="2" type="ORF">CWB99_22240</name>
</gene>
<dbReference type="AlphaFoldDB" id="A0A5S3WGB5"/>
<keyword evidence="1" id="KW-0812">Transmembrane</keyword>
<feature type="transmembrane region" description="Helical" evidence="1">
    <location>
        <begin position="32"/>
        <end position="52"/>
    </location>
</feature>
<dbReference type="EMBL" id="PNCI01000071">
    <property type="protein sequence ID" value="TMP24464.1"/>
    <property type="molecule type" value="Genomic_DNA"/>
</dbReference>
<dbReference type="Proteomes" id="UP000310249">
    <property type="component" value="Unassembled WGS sequence"/>
</dbReference>
<feature type="transmembrane region" description="Helical" evidence="1">
    <location>
        <begin position="64"/>
        <end position="91"/>
    </location>
</feature>